<evidence type="ECO:0000313" key="1">
    <source>
        <dbReference type="EMBL" id="PWK22967.1"/>
    </source>
</evidence>
<reference evidence="1 2" key="1">
    <citation type="submission" date="2018-05" db="EMBL/GenBank/DDBJ databases">
        <title>Genomic Encyclopedia of Archaeal and Bacterial Type Strains, Phase II (KMG-II): from individual species to whole genera.</title>
        <authorList>
            <person name="Goeker M."/>
        </authorList>
    </citation>
    <scope>NUCLEOTIDE SEQUENCE [LARGE SCALE GENOMIC DNA]</scope>
    <source>
        <strain evidence="1 2">DSM 22214</strain>
    </source>
</reference>
<name>A0A316DX53_9BACT</name>
<keyword evidence="2" id="KW-1185">Reference proteome</keyword>
<protein>
    <submittedName>
        <fullName evidence="1">Uncharacterized protein</fullName>
    </submittedName>
</protein>
<organism evidence="1 2">
    <name type="scientific">Arcicella aurantiaca</name>
    <dbReference type="NCBI Taxonomy" id="591202"/>
    <lineage>
        <taxon>Bacteria</taxon>
        <taxon>Pseudomonadati</taxon>
        <taxon>Bacteroidota</taxon>
        <taxon>Cytophagia</taxon>
        <taxon>Cytophagales</taxon>
        <taxon>Flectobacillaceae</taxon>
        <taxon>Arcicella</taxon>
    </lineage>
</organism>
<proteinExistence type="predicted"/>
<gene>
    <name evidence="1" type="ORF">LV89_03233</name>
</gene>
<sequence length="11" mass="1438">MYEGFFIVWDM</sequence>
<dbReference type="EMBL" id="QGGO01000018">
    <property type="protein sequence ID" value="PWK22967.1"/>
    <property type="molecule type" value="Genomic_DNA"/>
</dbReference>
<accession>A0A316DX53</accession>
<evidence type="ECO:0000313" key="2">
    <source>
        <dbReference type="Proteomes" id="UP000245489"/>
    </source>
</evidence>
<dbReference type="Proteomes" id="UP000245489">
    <property type="component" value="Unassembled WGS sequence"/>
</dbReference>
<comment type="caution">
    <text evidence="1">The sequence shown here is derived from an EMBL/GenBank/DDBJ whole genome shotgun (WGS) entry which is preliminary data.</text>
</comment>